<evidence type="ECO:0000313" key="2">
    <source>
        <dbReference type="EMBL" id="MSU92339.1"/>
    </source>
</evidence>
<name>A0A6L5Z7H0_9RHOB</name>
<dbReference type="PROSITE" id="PS51186">
    <property type="entry name" value="GNAT"/>
    <property type="match status" value="1"/>
</dbReference>
<feature type="domain" description="N-acetyltransferase" evidence="1">
    <location>
        <begin position="4"/>
        <end position="152"/>
    </location>
</feature>
<dbReference type="RefSeq" id="WP_154449836.1">
    <property type="nucleotide sequence ID" value="NZ_WIND01000074.1"/>
</dbReference>
<keyword evidence="2" id="KW-0808">Transferase</keyword>
<organism evidence="2 3">
    <name type="scientific">Halovulum marinum</name>
    <dbReference type="NCBI Taxonomy" id="2662447"/>
    <lineage>
        <taxon>Bacteria</taxon>
        <taxon>Pseudomonadati</taxon>
        <taxon>Pseudomonadota</taxon>
        <taxon>Alphaproteobacteria</taxon>
        <taxon>Rhodobacterales</taxon>
        <taxon>Paracoccaceae</taxon>
        <taxon>Halovulum</taxon>
    </lineage>
</organism>
<sequence>MTQVRIRPETPADIDAIRDLTDTAFAPMAFSDGTEGACIARLRADGDLALSLVPETTPGQLVGHVAFSPASAGDDDEGWFGLGPVAVLPDRQRGGIGSALIRAGLDRSQASGARGCVLIGSPAYYRRFGFAADGRVSYRAIPTRNVMWLAFGDHRPAGEMKFSPGLE</sequence>
<dbReference type="InterPro" id="IPR016181">
    <property type="entry name" value="Acyl_CoA_acyltransferase"/>
</dbReference>
<dbReference type="Pfam" id="PF00583">
    <property type="entry name" value="Acetyltransf_1"/>
    <property type="match status" value="1"/>
</dbReference>
<dbReference type="AlphaFoldDB" id="A0A6L5Z7H0"/>
<dbReference type="InterPro" id="IPR050276">
    <property type="entry name" value="MshD_Acetyltransferase"/>
</dbReference>
<dbReference type="PANTHER" id="PTHR43617">
    <property type="entry name" value="L-AMINO ACID N-ACETYLTRANSFERASE"/>
    <property type="match status" value="1"/>
</dbReference>
<dbReference type="PANTHER" id="PTHR43617:SF2">
    <property type="entry name" value="UPF0039 PROTEIN SLL0451"/>
    <property type="match status" value="1"/>
</dbReference>
<dbReference type="Gene3D" id="3.40.630.30">
    <property type="match status" value="1"/>
</dbReference>
<gene>
    <name evidence="2" type="ORF">GE300_22685</name>
</gene>
<protein>
    <submittedName>
        <fullName evidence="2">GNAT family N-acetyltransferase</fullName>
    </submittedName>
</protein>
<dbReference type="Proteomes" id="UP000474957">
    <property type="component" value="Unassembled WGS sequence"/>
</dbReference>
<dbReference type="GO" id="GO:0016747">
    <property type="term" value="F:acyltransferase activity, transferring groups other than amino-acyl groups"/>
    <property type="evidence" value="ECO:0007669"/>
    <property type="project" value="InterPro"/>
</dbReference>
<evidence type="ECO:0000313" key="3">
    <source>
        <dbReference type="Proteomes" id="UP000474957"/>
    </source>
</evidence>
<evidence type="ECO:0000259" key="1">
    <source>
        <dbReference type="PROSITE" id="PS51186"/>
    </source>
</evidence>
<dbReference type="SUPFAM" id="SSF55729">
    <property type="entry name" value="Acyl-CoA N-acyltransferases (Nat)"/>
    <property type="match status" value="1"/>
</dbReference>
<dbReference type="CDD" id="cd04301">
    <property type="entry name" value="NAT_SF"/>
    <property type="match status" value="1"/>
</dbReference>
<dbReference type="InterPro" id="IPR000182">
    <property type="entry name" value="GNAT_dom"/>
</dbReference>
<proteinExistence type="predicted"/>
<keyword evidence="3" id="KW-1185">Reference proteome</keyword>
<reference evidence="2 3" key="1">
    <citation type="submission" date="2019-10" db="EMBL/GenBank/DDBJ databases">
        <title>Cognatihalovulum marinum gen. nov. sp. nov., a new member of the family Rhodobacteraceae isolated from deep seawater of the Northwest Indian Ocean.</title>
        <authorList>
            <person name="Ruan C."/>
            <person name="Wang J."/>
            <person name="Zheng X."/>
            <person name="Song L."/>
            <person name="Zhu Y."/>
            <person name="Huang Y."/>
            <person name="Lu Z."/>
            <person name="Du W."/>
            <person name="Huang L."/>
            <person name="Dai X."/>
        </authorList>
    </citation>
    <scope>NUCLEOTIDE SEQUENCE [LARGE SCALE GENOMIC DNA]</scope>
    <source>
        <strain evidence="2 3">2CG4</strain>
    </source>
</reference>
<accession>A0A6L5Z7H0</accession>
<comment type="caution">
    <text evidence="2">The sequence shown here is derived from an EMBL/GenBank/DDBJ whole genome shotgun (WGS) entry which is preliminary data.</text>
</comment>
<dbReference type="EMBL" id="WIND01000074">
    <property type="protein sequence ID" value="MSU92339.1"/>
    <property type="molecule type" value="Genomic_DNA"/>
</dbReference>